<accession>A0ABW3K3C6</accession>
<evidence type="ECO:0000313" key="2">
    <source>
        <dbReference type="Proteomes" id="UP001597112"/>
    </source>
</evidence>
<dbReference type="EMBL" id="JBHTKA010000002">
    <property type="protein sequence ID" value="MFD0999676.1"/>
    <property type="molecule type" value="Genomic_DNA"/>
</dbReference>
<reference evidence="2" key="1">
    <citation type="journal article" date="2019" name="Int. J. Syst. Evol. Microbiol.">
        <title>The Global Catalogue of Microorganisms (GCM) 10K type strain sequencing project: providing services to taxonomists for standard genome sequencing and annotation.</title>
        <authorList>
            <consortium name="The Broad Institute Genomics Platform"/>
            <consortium name="The Broad Institute Genome Sequencing Center for Infectious Disease"/>
            <person name="Wu L."/>
            <person name="Ma J."/>
        </authorList>
    </citation>
    <scope>NUCLEOTIDE SEQUENCE [LARGE SCALE GENOMIC DNA]</scope>
    <source>
        <strain evidence="2">CCUG 58938</strain>
    </source>
</reference>
<gene>
    <name evidence="1" type="ORF">ACFQ21_10175</name>
</gene>
<sequence>MKRSTLGLMICLVLSCTSDKFIDAAKYEGQEQLLTLNEFNRDGSKRQAPVIKKISPDSASVGNEFLAKIFIADSSLKITDAFYKCQSVQTPAVDTITHKVRGCTEQLLVKNDTIFIGFRPIETGLKEFPVITILTTDHDNIFRTYEYRFQYNVTR</sequence>
<dbReference type="RefSeq" id="WP_377578573.1">
    <property type="nucleotide sequence ID" value="NZ_JBHTKA010000002.1"/>
</dbReference>
<proteinExistence type="predicted"/>
<name>A0ABW3K3C6_9BACT</name>
<organism evidence="1 2">
    <name type="scientific">Ohtaekwangia kribbensis</name>
    <dbReference type="NCBI Taxonomy" id="688913"/>
    <lineage>
        <taxon>Bacteria</taxon>
        <taxon>Pseudomonadati</taxon>
        <taxon>Bacteroidota</taxon>
        <taxon>Cytophagia</taxon>
        <taxon>Cytophagales</taxon>
        <taxon>Fulvivirgaceae</taxon>
        <taxon>Ohtaekwangia</taxon>
    </lineage>
</organism>
<comment type="caution">
    <text evidence="1">The sequence shown here is derived from an EMBL/GenBank/DDBJ whole genome shotgun (WGS) entry which is preliminary data.</text>
</comment>
<keyword evidence="2" id="KW-1185">Reference proteome</keyword>
<evidence type="ECO:0000313" key="1">
    <source>
        <dbReference type="EMBL" id="MFD0999676.1"/>
    </source>
</evidence>
<protein>
    <recommendedName>
        <fullName evidence="3">Lipoprotein</fullName>
    </recommendedName>
</protein>
<dbReference type="PROSITE" id="PS51257">
    <property type="entry name" value="PROKAR_LIPOPROTEIN"/>
    <property type="match status" value="1"/>
</dbReference>
<dbReference type="Proteomes" id="UP001597112">
    <property type="component" value="Unassembled WGS sequence"/>
</dbReference>
<evidence type="ECO:0008006" key="3">
    <source>
        <dbReference type="Google" id="ProtNLM"/>
    </source>
</evidence>